<dbReference type="InterPro" id="IPR002525">
    <property type="entry name" value="Transp_IS110-like_N"/>
</dbReference>
<sequence length="234" mass="26542">MEVVYQRCVGVDVHQRFLVVCLSIVEAGQRRKEIRRFRNETADLLALRAWLLQEQCCAVGMESTGVYWMPVYRRLEGFFELIVANAQHIKAVPGRKTDVQDADWIADLLQHGLLTASFVPSQEQQDLRDLTRLRVSLVQERTRLINRVHKVLDAAGCQLSAVVSRAFQFSHLAGVQRAAALCRGAGCPRKKPFFFSFARRLRRRAKEGRKLGTPQTPAGRPCTPLSGELESPEW</sequence>
<dbReference type="InterPro" id="IPR047650">
    <property type="entry name" value="Transpos_IS110"/>
</dbReference>
<dbReference type="Proteomes" id="UP000597444">
    <property type="component" value="Unassembled WGS sequence"/>
</dbReference>
<evidence type="ECO:0000259" key="2">
    <source>
        <dbReference type="Pfam" id="PF01548"/>
    </source>
</evidence>
<accession>A0A8J3N6F1</accession>
<dbReference type="GO" id="GO:0003677">
    <property type="term" value="F:DNA binding"/>
    <property type="evidence" value="ECO:0007669"/>
    <property type="project" value="InterPro"/>
</dbReference>
<gene>
    <name evidence="3" type="ORF">KSF_103600</name>
</gene>
<evidence type="ECO:0000256" key="1">
    <source>
        <dbReference type="SAM" id="MobiDB-lite"/>
    </source>
</evidence>
<dbReference type="EMBL" id="BNJK01000002">
    <property type="protein sequence ID" value="GHP00313.1"/>
    <property type="molecule type" value="Genomic_DNA"/>
</dbReference>
<comment type="caution">
    <text evidence="3">The sequence shown here is derived from an EMBL/GenBank/DDBJ whole genome shotgun (WGS) entry which is preliminary data.</text>
</comment>
<name>A0A8J3N6F1_9CHLR</name>
<proteinExistence type="predicted"/>
<dbReference type="RefSeq" id="WP_236065279.1">
    <property type="nucleotide sequence ID" value="NZ_BNJK01000002.1"/>
</dbReference>
<dbReference type="GO" id="GO:0006313">
    <property type="term" value="P:DNA transposition"/>
    <property type="evidence" value="ECO:0007669"/>
    <property type="project" value="InterPro"/>
</dbReference>
<dbReference type="PANTHER" id="PTHR33055">
    <property type="entry name" value="TRANSPOSASE FOR INSERTION SEQUENCE ELEMENT IS1111A"/>
    <property type="match status" value="1"/>
</dbReference>
<dbReference type="NCBIfam" id="NF033542">
    <property type="entry name" value="transpos_IS110"/>
    <property type="match status" value="1"/>
</dbReference>
<dbReference type="GO" id="GO:0004803">
    <property type="term" value="F:transposase activity"/>
    <property type="evidence" value="ECO:0007669"/>
    <property type="project" value="InterPro"/>
</dbReference>
<feature type="region of interest" description="Disordered" evidence="1">
    <location>
        <begin position="206"/>
        <end position="234"/>
    </location>
</feature>
<protein>
    <recommendedName>
        <fullName evidence="2">Transposase IS110-like N-terminal domain-containing protein</fullName>
    </recommendedName>
</protein>
<dbReference type="AlphaFoldDB" id="A0A8J3N6F1"/>
<feature type="domain" description="Transposase IS110-like N-terminal" evidence="2">
    <location>
        <begin position="9"/>
        <end position="154"/>
    </location>
</feature>
<dbReference type="Pfam" id="PF01548">
    <property type="entry name" value="DEDD_Tnp_IS110"/>
    <property type="match status" value="1"/>
</dbReference>
<evidence type="ECO:0000313" key="3">
    <source>
        <dbReference type="EMBL" id="GHP00313.1"/>
    </source>
</evidence>
<reference evidence="3" key="1">
    <citation type="submission" date="2020-10" db="EMBL/GenBank/DDBJ databases">
        <title>Taxonomic study of unclassified bacteria belonging to the class Ktedonobacteria.</title>
        <authorList>
            <person name="Yabe S."/>
            <person name="Wang C.M."/>
            <person name="Zheng Y."/>
            <person name="Sakai Y."/>
            <person name="Cavaletti L."/>
            <person name="Monciardini P."/>
            <person name="Donadio S."/>
        </authorList>
    </citation>
    <scope>NUCLEOTIDE SEQUENCE</scope>
    <source>
        <strain evidence="3">ID150040</strain>
    </source>
</reference>
<organism evidence="3 4">
    <name type="scientific">Reticulibacter mediterranei</name>
    <dbReference type="NCBI Taxonomy" id="2778369"/>
    <lineage>
        <taxon>Bacteria</taxon>
        <taxon>Bacillati</taxon>
        <taxon>Chloroflexota</taxon>
        <taxon>Ktedonobacteria</taxon>
        <taxon>Ktedonobacterales</taxon>
        <taxon>Reticulibacteraceae</taxon>
        <taxon>Reticulibacter</taxon>
    </lineage>
</organism>
<evidence type="ECO:0000313" key="4">
    <source>
        <dbReference type="Proteomes" id="UP000597444"/>
    </source>
</evidence>
<keyword evidence="4" id="KW-1185">Reference proteome</keyword>